<dbReference type="AlphaFoldDB" id="A0A371EBV7"/>
<organism evidence="1 2">
    <name type="scientific">Mucuna pruriens</name>
    <name type="common">Velvet bean</name>
    <name type="synonym">Dolichos pruriens</name>
    <dbReference type="NCBI Taxonomy" id="157652"/>
    <lineage>
        <taxon>Eukaryota</taxon>
        <taxon>Viridiplantae</taxon>
        <taxon>Streptophyta</taxon>
        <taxon>Embryophyta</taxon>
        <taxon>Tracheophyta</taxon>
        <taxon>Spermatophyta</taxon>
        <taxon>Magnoliopsida</taxon>
        <taxon>eudicotyledons</taxon>
        <taxon>Gunneridae</taxon>
        <taxon>Pentapetalae</taxon>
        <taxon>rosids</taxon>
        <taxon>fabids</taxon>
        <taxon>Fabales</taxon>
        <taxon>Fabaceae</taxon>
        <taxon>Papilionoideae</taxon>
        <taxon>50 kb inversion clade</taxon>
        <taxon>NPAAA clade</taxon>
        <taxon>indigoferoid/millettioid clade</taxon>
        <taxon>Phaseoleae</taxon>
        <taxon>Mucuna</taxon>
    </lineage>
</organism>
<comment type="caution">
    <text evidence="1">The sequence shown here is derived from an EMBL/GenBank/DDBJ whole genome shotgun (WGS) entry which is preliminary data.</text>
</comment>
<dbReference type="EMBL" id="QJKJ01014856">
    <property type="protein sequence ID" value="RDX63512.1"/>
    <property type="molecule type" value="Genomic_DNA"/>
</dbReference>
<sequence>MLIATTQDRNSYVLPIAFTIVEGEMLSAWSCFLANIQLHVTQKQMVCLNFDRHASHRTCKHDFEEKFGRFHEYSLEVQCWRV</sequence>
<name>A0A371EBV7_MUCPR</name>
<dbReference type="OrthoDB" id="1428459at2759"/>
<protein>
    <submittedName>
        <fullName evidence="1">Uncharacterized protein</fullName>
    </submittedName>
</protein>
<reference evidence="1" key="1">
    <citation type="submission" date="2018-05" db="EMBL/GenBank/DDBJ databases">
        <title>Draft genome of Mucuna pruriens seed.</title>
        <authorList>
            <person name="Nnadi N.E."/>
            <person name="Vos R."/>
            <person name="Hasami M.H."/>
            <person name="Devisetty U.K."/>
            <person name="Aguiy J.C."/>
        </authorList>
    </citation>
    <scope>NUCLEOTIDE SEQUENCE [LARGE SCALE GENOMIC DNA]</scope>
    <source>
        <strain evidence="1">JCA_2017</strain>
    </source>
</reference>
<gene>
    <name evidence="1" type="ORF">CR513_58051</name>
</gene>
<evidence type="ECO:0000313" key="2">
    <source>
        <dbReference type="Proteomes" id="UP000257109"/>
    </source>
</evidence>
<proteinExistence type="predicted"/>
<feature type="non-terminal residue" evidence="1">
    <location>
        <position position="1"/>
    </location>
</feature>
<dbReference type="Proteomes" id="UP000257109">
    <property type="component" value="Unassembled WGS sequence"/>
</dbReference>
<accession>A0A371EBV7</accession>
<keyword evidence="2" id="KW-1185">Reference proteome</keyword>
<evidence type="ECO:0000313" key="1">
    <source>
        <dbReference type="EMBL" id="RDX63512.1"/>
    </source>
</evidence>